<accession>A0A9P1N4V5</accession>
<comment type="caution">
    <text evidence="2">The sequence shown here is derived from an EMBL/GenBank/DDBJ whole genome shotgun (WGS) entry which is preliminary data.</text>
</comment>
<gene>
    <name evidence="2" type="ORF">CAMP_LOCUS13967</name>
</gene>
<dbReference type="AlphaFoldDB" id="A0A9P1N4V5"/>
<sequence>MNDRKLEKTGSAEKEKEKEDKDKLLRLTNDFLDPEDAETSSLRVLDSETVFSTQIELVKAPQKTPV</sequence>
<dbReference type="Proteomes" id="UP001152747">
    <property type="component" value="Unassembled WGS sequence"/>
</dbReference>
<evidence type="ECO:0000313" key="3">
    <source>
        <dbReference type="Proteomes" id="UP001152747"/>
    </source>
</evidence>
<proteinExistence type="predicted"/>
<name>A0A9P1N4V5_9PELO</name>
<reference evidence="2" key="1">
    <citation type="submission" date="2022-11" db="EMBL/GenBank/DDBJ databases">
        <authorList>
            <person name="Kikuchi T."/>
        </authorList>
    </citation>
    <scope>NUCLEOTIDE SEQUENCE</scope>
    <source>
        <strain evidence="2">PS1010</strain>
    </source>
</reference>
<organism evidence="2 3">
    <name type="scientific">Caenorhabditis angaria</name>
    <dbReference type="NCBI Taxonomy" id="860376"/>
    <lineage>
        <taxon>Eukaryota</taxon>
        <taxon>Metazoa</taxon>
        <taxon>Ecdysozoa</taxon>
        <taxon>Nematoda</taxon>
        <taxon>Chromadorea</taxon>
        <taxon>Rhabditida</taxon>
        <taxon>Rhabditina</taxon>
        <taxon>Rhabditomorpha</taxon>
        <taxon>Rhabditoidea</taxon>
        <taxon>Rhabditidae</taxon>
        <taxon>Peloderinae</taxon>
        <taxon>Caenorhabditis</taxon>
    </lineage>
</organism>
<dbReference type="EMBL" id="CANHGI010000005">
    <property type="protein sequence ID" value="CAI5451330.1"/>
    <property type="molecule type" value="Genomic_DNA"/>
</dbReference>
<evidence type="ECO:0000256" key="1">
    <source>
        <dbReference type="SAM" id="MobiDB-lite"/>
    </source>
</evidence>
<protein>
    <submittedName>
        <fullName evidence="2">Uncharacterized protein</fullName>
    </submittedName>
</protein>
<keyword evidence="3" id="KW-1185">Reference proteome</keyword>
<feature type="region of interest" description="Disordered" evidence="1">
    <location>
        <begin position="1"/>
        <end position="24"/>
    </location>
</feature>
<evidence type="ECO:0000313" key="2">
    <source>
        <dbReference type="EMBL" id="CAI5451330.1"/>
    </source>
</evidence>